<dbReference type="PANTHER" id="PTHR37482">
    <property type="entry name" value="OUTER MEMBRANE PROTEIN ASSEMBLY FACTOR BAME"/>
    <property type="match status" value="1"/>
</dbReference>
<evidence type="ECO:0000313" key="6">
    <source>
        <dbReference type="EMBL" id="VFJ62305.1"/>
    </source>
</evidence>
<feature type="domain" description="Outer membrane protein assembly factor BamE" evidence="5">
    <location>
        <begin position="73"/>
        <end position="142"/>
    </location>
</feature>
<dbReference type="PANTHER" id="PTHR37482:SF1">
    <property type="entry name" value="OUTER MEMBRANE PROTEIN ASSEMBLY FACTOR BAME"/>
    <property type="match status" value="1"/>
</dbReference>
<organism evidence="6">
    <name type="scientific">Candidatus Kentrum sp. FW</name>
    <dbReference type="NCBI Taxonomy" id="2126338"/>
    <lineage>
        <taxon>Bacteria</taxon>
        <taxon>Pseudomonadati</taxon>
        <taxon>Pseudomonadota</taxon>
        <taxon>Gammaproteobacteria</taxon>
        <taxon>Candidatus Kentrum</taxon>
    </lineage>
</organism>
<sequence>MVVKRNLMRSSAPSHFPERRTWYWPLVIGIAALSVGCGDTRIPDIELPDVDLSNIVDKIPLPNIVHKIDIQQGNVITQEMVDRLKPGMNKRRVLFVLGTPLIVSAFNRDRWDYVYTFQPGGGEREQRKLTLFFEDNRLQRIEGDVVTPHQ</sequence>
<dbReference type="Gene3D" id="3.30.1450.10">
    <property type="match status" value="1"/>
</dbReference>
<comment type="subunit">
    <text evidence="4">Part of the Bam complex.</text>
</comment>
<name>A0A450T678_9GAMM</name>
<dbReference type="Pfam" id="PF04355">
    <property type="entry name" value="BamE"/>
    <property type="match status" value="1"/>
</dbReference>
<comment type="function">
    <text evidence="4">Part of the outer membrane protein assembly complex, which is involved in assembly and insertion of beta-barrel proteins into the outer membrane.</text>
</comment>
<dbReference type="GO" id="GO:0043165">
    <property type="term" value="P:Gram-negative-bacterium-type cell outer membrane assembly"/>
    <property type="evidence" value="ECO:0007669"/>
    <property type="project" value="UniProtKB-UniRule"/>
</dbReference>
<evidence type="ECO:0000259" key="5">
    <source>
        <dbReference type="Pfam" id="PF04355"/>
    </source>
</evidence>
<protein>
    <recommendedName>
        <fullName evidence="4">Outer membrane protein assembly factor BamE</fullName>
    </recommendedName>
</protein>
<comment type="similarity">
    <text evidence="4">Belongs to the BamE family.</text>
</comment>
<dbReference type="GO" id="GO:0030674">
    <property type="term" value="F:protein-macromolecule adaptor activity"/>
    <property type="evidence" value="ECO:0007669"/>
    <property type="project" value="TreeGrafter"/>
</dbReference>
<accession>A0A450T678</accession>
<reference evidence="6" key="1">
    <citation type="submission" date="2019-02" db="EMBL/GenBank/DDBJ databases">
        <authorList>
            <person name="Gruber-Vodicka R. H."/>
            <person name="Seah K. B. B."/>
        </authorList>
    </citation>
    <scope>NUCLEOTIDE SEQUENCE</scope>
    <source>
        <strain evidence="6">BECK_BZ131</strain>
    </source>
</reference>
<dbReference type="GO" id="GO:0051205">
    <property type="term" value="P:protein insertion into membrane"/>
    <property type="evidence" value="ECO:0007669"/>
    <property type="project" value="UniProtKB-UniRule"/>
</dbReference>
<dbReference type="EMBL" id="CAADFE010000002">
    <property type="protein sequence ID" value="VFJ62305.1"/>
    <property type="molecule type" value="Genomic_DNA"/>
</dbReference>
<keyword evidence="3 4" id="KW-0998">Cell outer membrane</keyword>
<evidence type="ECO:0000256" key="4">
    <source>
        <dbReference type="HAMAP-Rule" id="MF_00925"/>
    </source>
</evidence>
<proteinExistence type="inferred from homology"/>
<keyword evidence="1 4" id="KW-0732">Signal</keyword>
<dbReference type="HAMAP" id="MF_00925">
    <property type="entry name" value="OM_assembly_BamE"/>
    <property type="match status" value="1"/>
</dbReference>
<dbReference type="InterPro" id="IPR026592">
    <property type="entry name" value="BamE"/>
</dbReference>
<dbReference type="InterPro" id="IPR037873">
    <property type="entry name" value="BamE-like"/>
</dbReference>
<evidence type="ECO:0000256" key="3">
    <source>
        <dbReference type="ARBA" id="ARBA00023237"/>
    </source>
</evidence>
<dbReference type="InterPro" id="IPR007450">
    <property type="entry name" value="BamE_dom"/>
</dbReference>
<evidence type="ECO:0000256" key="2">
    <source>
        <dbReference type="ARBA" id="ARBA00023136"/>
    </source>
</evidence>
<comment type="subcellular location">
    <subcellularLocation>
        <location evidence="4">Cell outer membrane</location>
    </subcellularLocation>
</comment>
<evidence type="ECO:0000256" key="1">
    <source>
        <dbReference type="ARBA" id="ARBA00022729"/>
    </source>
</evidence>
<dbReference type="GO" id="GO:1990063">
    <property type="term" value="C:Bam protein complex"/>
    <property type="evidence" value="ECO:0007669"/>
    <property type="project" value="TreeGrafter"/>
</dbReference>
<keyword evidence="2 4" id="KW-0472">Membrane</keyword>
<dbReference type="AlphaFoldDB" id="A0A450T678"/>
<gene>
    <name evidence="4" type="primary">bamE</name>
    <name evidence="6" type="ORF">BECKFW1821C_GA0114237_100226</name>
</gene>